<dbReference type="AlphaFoldDB" id="A0A1I1LL18"/>
<dbReference type="RefSeq" id="WP_093824137.1">
    <property type="nucleotide sequence ID" value="NZ_FOLQ01000002.1"/>
</dbReference>
<evidence type="ECO:0000313" key="1">
    <source>
        <dbReference type="EMBL" id="SFC73729.1"/>
    </source>
</evidence>
<dbReference type="OrthoDB" id="962772at2"/>
<gene>
    <name evidence="1" type="ORF">SAMN05216167_102272</name>
</gene>
<proteinExistence type="predicted"/>
<name>A0A1I1LL18_9BACT</name>
<reference evidence="1 2" key="1">
    <citation type="submission" date="2016-10" db="EMBL/GenBank/DDBJ databases">
        <authorList>
            <person name="de Groot N.N."/>
        </authorList>
    </citation>
    <scope>NUCLEOTIDE SEQUENCE [LARGE SCALE GENOMIC DNA]</scope>
    <source>
        <strain evidence="1 2">DSM 26130</strain>
    </source>
</reference>
<sequence length="108" mass="12526">MLTKSIVEAIEDQDWVIKEWKVKFLLSERYLHQVKKLSRVDNWYEDPIVTSTVMDRLSICFTSLQAYYTTFGTLPQIGDRLFNEDSGLIIQSRSIDGDLKALTFTLST</sequence>
<protein>
    <submittedName>
        <fullName evidence="1">Uncharacterized protein</fullName>
    </submittedName>
</protein>
<organism evidence="1 2">
    <name type="scientific">Spirosoma endophyticum</name>
    <dbReference type="NCBI Taxonomy" id="662367"/>
    <lineage>
        <taxon>Bacteria</taxon>
        <taxon>Pseudomonadati</taxon>
        <taxon>Bacteroidota</taxon>
        <taxon>Cytophagia</taxon>
        <taxon>Cytophagales</taxon>
        <taxon>Cytophagaceae</taxon>
        <taxon>Spirosoma</taxon>
    </lineage>
</organism>
<keyword evidence="2" id="KW-1185">Reference proteome</keyword>
<accession>A0A1I1LL18</accession>
<evidence type="ECO:0000313" key="2">
    <source>
        <dbReference type="Proteomes" id="UP000198598"/>
    </source>
</evidence>
<dbReference type="Proteomes" id="UP000198598">
    <property type="component" value="Unassembled WGS sequence"/>
</dbReference>
<dbReference type="EMBL" id="FOLQ01000002">
    <property type="protein sequence ID" value="SFC73729.1"/>
    <property type="molecule type" value="Genomic_DNA"/>
</dbReference>